<dbReference type="GO" id="GO:0005739">
    <property type="term" value="C:mitochondrion"/>
    <property type="evidence" value="ECO:0007669"/>
    <property type="project" value="UniProtKB-SubCell"/>
</dbReference>
<comment type="subcellular location">
    <subcellularLocation>
        <location evidence="2">Mitochondrion</location>
    </subcellularLocation>
    <subcellularLocation>
        <location evidence="1">Nucleus</location>
    </subcellularLocation>
</comment>
<dbReference type="Pfam" id="PF10147">
    <property type="entry name" value="CR6_interact"/>
    <property type="match status" value="1"/>
</dbReference>
<keyword evidence="9" id="KW-0131">Cell cycle</keyword>
<dbReference type="InterPro" id="IPR043035">
    <property type="entry name" value="Ribosomal_mL64_sf"/>
</dbReference>
<keyword evidence="16" id="KW-1185">Reference proteome</keyword>
<gene>
    <name evidence="15" type="ORF">OCTVUL_1B009999</name>
</gene>
<evidence type="ECO:0000256" key="13">
    <source>
        <dbReference type="ARBA" id="ARBA00060144"/>
    </source>
</evidence>
<sequence length="248" mass="28945">MATLPGRLFHAVKGDIRSLQFKQVRLPDCSLFRYSTEVTTSEPRLLDEEIDTDELNRIRDVSNLSPVLKAKLYNEFPPNFGERESDNKKHYRRRIFANFGSSSNLDPASMWPSKAEMRELIEEQAKYEVPVHVMLDKLRVEKEAQEEKVKLREQRIKDNMKAMPKLIAEFHKQTEQKELLQKKQEEKKAKLLEEARAYFGYSVDPRDEKFKQMLAEKEAAEKKAAKQRKKAERLAKVTARLSMGDKGS</sequence>
<proteinExistence type="inferred from homology"/>
<evidence type="ECO:0000256" key="1">
    <source>
        <dbReference type="ARBA" id="ARBA00004123"/>
    </source>
</evidence>
<keyword evidence="5" id="KW-0175">Coiled coil</keyword>
<keyword evidence="8" id="KW-0687">Ribonucleoprotein</keyword>
<accession>A0AA36BF56</accession>
<comment type="function">
    <text evidence="13">Acts as a negative regulator of G1 to S cell cycle phase progression by inhibiting cyclin-dependent kinases. Inhibitory effects are additive with GADD45 proteins but also occur in the absence of GADD45 proteins. Acts as a repressor of the orphan nuclear receptor NR4A1 by inhibiting AB domain-mediated transcriptional activity. May be involved in the hormone-mediated regulation of NR4A1 transcriptional activity. May play a role in mitochondrial protein synthesis.</text>
</comment>
<evidence type="ECO:0000256" key="12">
    <source>
        <dbReference type="ARBA" id="ARBA00035485"/>
    </source>
</evidence>
<feature type="region of interest" description="Disordered" evidence="14">
    <location>
        <begin position="221"/>
        <end position="248"/>
    </location>
</feature>
<protein>
    <recommendedName>
        <fullName evidence="11">Large ribosomal subunit protein mL64</fullName>
    </recommendedName>
    <alternativeName>
        <fullName evidence="10">39S ribosomal protein L59, mitochondrial</fullName>
    </alternativeName>
    <alternativeName>
        <fullName evidence="12">Growth arrest and DNA damage-inducible proteins-interacting protein 1</fullName>
    </alternativeName>
</protein>
<comment type="similarity">
    <text evidence="3">Belongs to the mitochondrion-specific ribosomal protein mL64 family.</text>
</comment>
<keyword evidence="7" id="KW-0539">Nucleus</keyword>
<dbReference type="InterPro" id="IPR018472">
    <property type="entry name" value="Ribosomal_mL64"/>
</dbReference>
<evidence type="ECO:0000256" key="6">
    <source>
        <dbReference type="ARBA" id="ARBA00023128"/>
    </source>
</evidence>
<evidence type="ECO:0000256" key="3">
    <source>
        <dbReference type="ARBA" id="ARBA00005421"/>
    </source>
</evidence>
<keyword evidence="6" id="KW-0496">Mitochondrion</keyword>
<dbReference type="Gene3D" id="6.10.280.120">
    <property type="entry name" value="Growth arrest and DNA-damage-inducible proteins-interacting protein 1"/>
    <property type="match status" value="1"/>
</dbReference>
<evidence type="ECO:0000313" key="15">
    <source>
        <dbReference type="EMBL" id="CAI9732552.1"/>
    </source>
</evidence>
<evidence type="ECO:0000256" key="11">
    <source>
        <dbReference type="ARBA" id="ARBA00035184"/>
    </source>
</evidence>
<evidence type="ECO:0000256" key="5">
    <source>
        <dbReference type="ARBA" id="ARBA00023054"/>
    </source>
</evidence>
<dbReference type="AlphaFoldDB" id="A0AA36BF56"/>
<evidence type="ECO:0000313" key="16">
    <source>
        <dbReference type="Proteomes" id="UP001162480"/>
    </source>
</evidence>
<dbReference type="Proteomes" id="UP001162480">
    <property type="component" value="Chromosome 14"/>
</dbReference>
<name>A0AA36BF56_OCTVU</name>
<evidence type="ECO:0000256" key="7">
    <source>
        <dbReference type="ARBA" id="ARBA00023242"/>
    </source>
</evidence>
<dbReference type="PANTHER" id="PTHR31761">
    <property type="entry name" value="GROWTH ARREST AND DNA DAMAGE-INDUCIBLE PROTEINS-INTERACTING PROTEIN 1 GADD45GIP1"/>
    <property type="match status" value="1"/>
</dbReference>
<dbReference type="GO" id="GO:0005840">
    <property type="term" value="C:ribosome"/>
    <property type="evidence" value="ECO:0007669"/>
    <property type="project" value="UniProtKB-KW"/>
</dbReference>
<evidence type="ECO:0000256" key="8">
    <source>
        <dbReference type="ARBA" id="ARBA00023274"/>
    </source>
</evidence>
<organism evidence="15 16">
    <name type="scientific">Octopus vulgaris</name>
    <name type="common">Common octopus</name>
    <dbReference type="NCBI Taxonomy" id="6645"/>
    <lineage>
        <taxon>Eukaryota</taxon>
        <taxon>Metazoa</taxon>
        <taxon>Spiralia</taxon>
        <taxon>Lophotrochozoa</taxon>
        <taxon>Mollusca</taxon>
        <taxon>Cephalopoda</taxon>
        <taxon>Coleoidea</taxon>
        <taxon>Octopodiformes</taxon>
        <taxon>Octopoda</taxon>
        <taxon>Incirrata</taxon>
        <taxon>Octopodidae</taxon>
        <taxon>Octopus</taxon>
    </lineage>
</organism>
<dbReference type="EMBL" id="OX597827">
    <property type="protein sequence ID" value="CAI9732552.1"/>
    <property type="molecule type" value="Genomic_DNA"/>
</dbReference>
<dbReference type="GO" id="GO:0005634">
    <property type="term" value="C:nucleus"/>
    <property type="evidence" value="ECO:0007669"/>
    <property type="project" value="UniProtKB-SubCell"/>
</dbReference>
<reference evidence="15" key="1">
    <citation type="submission" date="2023-08" db="EMBL/GenBank/DDBJ databases">
        <authorList>
            <person name="Alioto T."/>
            <person name="Alioto T."/>
            <person name="Gomez Garrido J."/>
        </authorList>
    </citation>
    <scope>NUCLEOTIDE SEQUENCE</scope>
</reference>
<evidence type="ECO:0000256" key="10">
    <source>
        <dbReference type="ARBA" id="ARBA00030700"/>
    </source>
</evidence>
<evidence type="ECO:0000256" key="9">
    <source>
        <dbReference type="ARBA" id="ARBA00023306"/>
    </source>
</evidence>
<keyword evidence="4" id="KW-0689">Ribosomal protein</keyword>
<evidence type="ECO:0000256" key="14">
    <source>
        <dbReference type="SAM" id="MobiDB-lite"/>
    </source>
</evidence>
<dbReference type="PANTHER" id="PTHR31761:SF1">
    <property type="entry name" value="LARGE RIBOSOMAL SUBUNIT PROTEIN ML64"/>
    <property type="match status" value="1"/>
</dbReference>
<evidence type="ECO:0000256" key="2">
    <source>
        <dbReference type="ARBA" id="ARBA00004173"/>
    </source>
</evidence>
<evidence type="ECO:0000256" key="4">
    <source>
        <dbReference type="ARBA" id="ARBA00022980"/>
    </source>
</evidence>
<dbReference type="GO" id="GO:1990904">
    <property type="term" value="C:ribonucleoprotein complex"/>
    <property type="evidence" value="ECO:0007669"/>
    <property type="project" value="UniProtKB-KW"/>
</dbReference>